<evidence type="ECO:0000256" key="6">
    <source>
        <dbReference type="ARBA" id="ARBA00022892"/>
    </source>
</evidence>
<evidence type="ECO:0000256" key="12">
    <source>
        <dbReference type="SAM" id="MobiDB-lite"/>
    </source>
</evidence>
<dbReference type="STRING" id="283909.R7UAN7"/>
<keyword evidence="4 11" id="KW-0812">Transmembrane</keyword>
<reference evidence="17" key="1">
    <citation type="submission" date="2012-12" db="EMBL/GenBank/DDBJ databases">
        <authorList>
            <person name="Hellsten U."/>
            <person name="Grimwood J."/>
            <person name="Chapman J.A."/>
            <person name="Shapiro H."/>
            <person name="Aerts A."/>
            <person name="Otillar R.P."/>
            <person name="Terry A.Y."/>
            <person name="Boore J.L."/>
            <person name="Simakov O."/>
            <person name="Marletaz F."/>
            <person name="Cho S.-J."/>
            <person name="Edsinger-Gonzales E."/>
            <person name="Havlak P."/>
            <person name="Kuo D.-H."/>
            <person name="Larsson T."/>
            <person name="Lv J."/>
            <person name="Arendt D."/>
            <person name="Savage R."/>
            <person name="Osoegawa K."/>
            <person name="de Jong P."/>
            <person name="Lindberg D.R."/>
            <person name="Seaver E.C."/>
            <person name="Weisblat D.A."/>
            <person name="Putnam N.H."/>
            <person name="Grigoriev I.V."/>
            <person name="Rokhsar D.S."/>
        </authorList>
    </citation>
    <scope>NUCLEOTIDE SEQUENCE</scope>
    <source>
        <strain evidence="17">I ESC-2004</strain>
    </source>
</reference>
<dbReference type="EMBL" id="AMQN01008552">
    <property type="status" value="NOT_ANNOTATED_CDS"/>
    <property type="molecule type" value="Genomic_DNA"/>
</dbReference>
<feature type="domain" description="BAP29/BAP31 transmembrane" evidence="13">
    <location>
        <begin position="1"/>
        <end position="135"/>
    </location>
</feature>
<feature type="region of interest" description="Disordered" evidence="12">
    <location>
        <begin position="143"/>
        <end position="236"/>
    </location>
</feature>
<accession>R7UAN7</accession>
<keyword evidence="17" id="KW-1185">Reference proteome</keyword>
<evidence type="ECO:0000259" key="13">
    <source>
        <dbReference type="Pfam" id="PF05529"/>
    </source>
</evidence>
<dbReference type="GO" id="GO:0006886">
    <property type="term" value="P:intracellular protein transport"/>
    <property type="evidence" value="ECO:0007669"/>
    <property type="project" value="UniProtKB-UniRule"/>
</dbReference>
<evidence type="ECO:0000256" key="9">
    <source>
        <dbReference type="ARBA" id="ARBA00023054"/>
    </source>
</evidence>
<dbReference type="OMA" id="EMGLFML"/>
<sequence>MSLQWTFIATFLYTEIFVVALLLLPVISAQRWQKIFRSRLLNAFRSYSNLYFNVFIVILLILFADSIRDVRKYSEPKEEHDLQSNPGAETALNMKLFRAQRNFYIAGFSLFLFLVLRRLVTLLSREAQVCAANEALKRQAESASNAAKQMMEEKEATQNSKNEKDEGAELEKKLRQSQQETSSLRSDLKSAEANLSAMKSQAQSTNKAHDHLLEEHRKLQEKLDQLEGKDGSRKDD</sequence>
<dbReference type="EMBL" id="AMQN01008553">
    <property type="status" value="NOT_ANNOTATED_CDS"/>
    <property type="molecule type" value="Genomic_DNA"/>
</dbReference>
<evidence type="ECO:0000256" key="2">
    <source>
        <dbReference type="ARBA" id="ARBA00007956"/>
    </source>
</evidence>
<dbReference type="InterPro" id="IPR041672">
    <property type="entry name" value="Bap31/Bap29_C"/>
</dbReference>
<feature type="compositionally biased region" description="Basic and acidic residues" evidence="12">
    <location>
        <begin position="207"/>
        <end position="236"/>
    </location>
</feature>
<dbReference type="GO" id="GO:0006888">
    <property type="term" value="P:endoplasmic reticulum to Golgi vesicle-mediated transport"/>
    <property type="evidence" value="ECO:0007669"/>
    <property type="project" value="UniProtKB-UniRule"/>
</dbReference>
<evidence type="ECO:0000256" key="1">
    <source>
        <dbReference type="ARBA" id="ARBA00004477"/>
    </source>
</evidence>
<dbReference type="EMBL" id="KB303412">
    <property type="protein sequence ID" value="ELU03196.1"/>
    <property type="molecule type" value="Genomic_DNA"/>
</dbReference>
<dbReference type="Proteomes" id="UP000014760">
    <property type="component" value="Unassembled WGS sequence"/>
</dbReference>
<feature type="compositionally biased region" description="Polar residues" evidence="12">
    <location>
        <begin position="176"/>
        <end position="185"/>
    </location>
</feature>
<comment type="similarity">
    <text evidence="2 11">Belongs to the BCAP29/BCAP31 family.</text>
</comment>
<evidence type="ECO:0000256" key="3">
    <source>
        <dbReference type="ARBA" id="ARBA00022448"/>
    </source>
</evidence>
<feature type="transmembrane region" description="Helical" evidence="11">
    <location>
        <begin position="6"/>
        <end position="29"/>
    </location>
</feature>
<evidence type="ECO:0000259" key="14">
    <source>
        <dbReference type="Pfam" id="PF18035"/>
    </source>
</evidence>
<feature type="compositionally biased region" description="Basic and acidic residues" evidence="12">
    <location>
        <begin position="150"/>
        <end position="174"/>
    </location>
</feature>
<gene>
    <name evidence="15" type="ORF">CAPTEDRAFT_172169</name>
</gene>
<dbReference type="Pfam" id="PF05529">
    <property type="entry name" value="Bap31"/>
    <property type="match status" value="1"/>
</dbReference>
<dbReference type="PANTHER" id="PTHR12701:SF20">
    <property type="entry name" value="ENDOPLASMIC RETICULUM TRANSMEMBRANE PROTEIN"/>
    <property type="match status" value="1"/>
</dbReference>
<keyword evidence="5 11" id="KW-0256">Endoplasmic reticulum</keyword>
<dbReference type="HOGENOM" id="CLU_070975_1_0_1"/>
<dbReference type="Pfam" id="PF18035">
    <property type="entry name" value="Bap31_Bap29_C"/>
    <property type="match status" value="1"/>
</dbReference>
<keyword evidence="3 11" id="KW-0813">Transport</keyword>
<name>R7UAN7_CAPTE</name>
<evidence type="ECO:0000313" key="17">
    <source>
        <dbReference type="Proteomes" id="UP000014760"/>
    </source>
</evidence>
<dbReference type="InterPro" id="IPR008417">
    <property type="entry name" value="BAP29/BAP31"/>
</dbReference>
<evidence type="ECO:0000256" key="4">
    <source>
        <dbReference type="ARBA" id="ARBA00022692"/>
    </source>
</evidence>
<comment type="function">
    <text evidence="11">May play a role in anterograde transport of membrane proteins from the endoplasmic reticulum to the Golgi.</text>
</comment>
<keyword evidence="10 11" id="KW-0472">Membrane</keyword>
<feature type="compositionally biased region" description="Polar residues" evidence="12">
    <location>
        <begin position="197"/>
        <end position="206"/>
    </location>
</feature>
<keyword evidence="8 11" id="KW-1133">Transmembrane helix</keyword>
<evidence type="ECO:0000256" key="8">
    <source>
        <dbReference type="ARBA" id="ARBA00022989"/>
    </source>
</evidence>
<dbReference type="GO" id="GO:0070973">
    <property type="term" value="P:protein localization to endoplasmic reticulum exit site"/>
    <property type="evidence" value="ECO:0007669"/>
    <property type="project" value="UniProtKB-UniRule"/>
</dbReference>
<dbReference type="AlphaFoldDB" id="R7UAN7"/>
<feature type="transmembrane region" description="Helical" evidence="11">
    <location>
        <begin position="103"/>
        <end position="120"/>
    </location>
</feature>
<evidence type="ECO:0000256" key="5">
    <source>
        <dbReference type="ARBA" id="ARBA00022824"/>
    </source>
</evidence>
<reference evidence="15 17" key="2">
    <citation type="journal article" date="2013" name="Nature">
        <title>Insights into bilaterian evolution from three spiralian genomes.</title>
        <authorList>
            <person name="Simakov O."/>
            <person name="Marletaz F."/>
            <person name="Cho S.J."/>
            <person name="Edsinger-Gonzales E."/>
            <person name="Havlak P."/>
            <person name="Hellsten U."/>
            <person name="Kuo D.H."/>
            <person name="Larsson T."/>
            <person name="Lv J."/>
            <person name="Arendt D."/>
            <person name="Savage R."/>
            <person name="Osoegawa K."/>
            <person name="de Jong P."/>
            <person name="Grimwood J."/>
            <person name="Chapman J.A."/>
            <person name="Shapiro H."/>
            <person name="Aerts A."/>
            <person name="Otillar R.P."/>
            <person name="Terry A.Y."/>
            <person name="Boore J.L."/>
            <person name="Grigoriev I.V."/>
            <person name="Lindberg D.R."/>
            <person name="Seaver E.C."/>
            <person name="Weisblat D.A."/>
            <person name="Putnam N.H."/>
            <person name="Rokhsar D.S."/>
        </authorList>
    </citation>
    <scope>NUCLEOTIDE SEQUENCE</scope>
    <source>
        <strain evidence="15 17">I ESC-2004</strain>
    </source>
</reference>
<keyword evidence="9" id="KW-0175">Coiled coil</keyword>
<dbReference type="FunCoup" id="R7UAN7">
    <property type="interactions" value="1110"/>
</dbReference>
<dbReference type="OrthoDB" id="435607at2759"/>
<keyword evidence="6 11" id="KW-0931">ER-Golgi transport</keyword>
<keyword evidence="7 11" id="KW-0653">Protein transport</keyword>
<evidence type="ECO:0000313" key="16">
    <source>
        <dbReference type="EnsemblMetazoa" id="CapteP172169"/>
    </source>
</evidence>
<evidence type="ECO:0000256" key="11">
    <source>
        <dbReference type="RuleBase" id="RU367026"/>
    </source>
</evidence>
<dbReference type="GO" id="GO:0005789">
    <property type="term" value="C:endoplasmic reticulum membrane"/>
    <property type="evidence" value="ECO:0007669"/>
    <property type="project" value="UniProtKB-SubCell"/>
</dbReference>
<feature type="transmembrane region" description="Helical" evidence="11">
    <location>
        <begin position="50"/>
        <end position="67"/>
    </location>
</feature>
<protein>
    <recommendedName>
        <fullName evidence="11">Endoplasmic reticulum transmembrane protein</fullName>
    </recommendedName>
</protein>
<dbReference type="PANTHER" id="PTHR12701">
    <property type="entry name" value="BCR-ASSOCIATED PROTEIN, BAP"/>
    <property type="match status" value="1"/>
</dbReference>
<dbReference type="EnsemblMetazoa" id="CapteT172169">
    <property type="protein sequence ID" value="CapteP172169"/>
    <property type="gene ID" value="CapteG172169"/>
</dbReference>
<dbReference type="Gene3D" id="1.20.5.110">
    <property type="match status" value="1"/>
</dbReference>
<organism evidence="15">
    <name type="scientific">Capitella teleta</name>
    <name type="common">Polychaete worm</name>
    <dbReference type="NCBI Taxonomy" id="283909"/>
    <lineage>
        <taxon>Eukaryota</taxon>
        <taxon>Metazoa</taxon>
        <taxon>Spiralia</taxon>
        <taxon>Lophotrochozoa</taxon>
        <taxon>Annelida</taxon>
        <taxon>Polychaeta</taxon>
        <taxon>Sedentaria</taxon>
        <taxon>Scolecida</taxon>
        <taxon>Capitellidae</taxon>
        <taxon>Capitella</taxon>
    </lineage>
</organism>
<proteinExistence type="inferred from homology"/>
<evidence type="ECO:0000256" key="7">
    <source>
        <dbReference type="ARBA" id="ARBA00022927"/>
    </source>
</evidence>
<evidence type="ECO:0000256" key="10">
    <source>
        <dbReference type="ARBA" id="ARBA00023136"/>
    </source>
</evidence>
<evidence type="ECO:0000313" key="15">
    <source>
        <dbReference type="EMBL" id="ELU03196.1"/>
    </source>
</evidence>
<dbReference type="InterPro" id="IPR040463">
    <property type="entry name" value="BAP29/BAP31_N"/>
</dbReference>
<comment type="subcellular location">
    <subcellularLocation>
        <location evidence="1 11">Endoplasmic reticulum membrane</location>
        <topology evidence="1 11">Multi-pass membrane protein</topology>
    </subcellularLocation>
</comment>
<feature type="domain" description="Bap31/Bap29 cytoplasmic coiled-coil" evidence="14">
    <location>
        <begin position="180"/>
        <end position="226"/>
    </location>
</feature>
<reference evidence="16" key="3">
    <citation type="submission" date="2015-06" db="UniProtKB">
        <authorList>
            <consortium name="EnsemblMetazoa"/>
        </authorList>
    </citation>
    <scope>IDENTIFICATION</scope>
</reference>